<sequence>MLYVDRVQLLYHCKDLRVVGALKCSNFHIARPPFARTNFIQKRPLSLWTEGVKNAVPPLVRPLLAEKGLVECQHTPTR</sequence>
<accession>A0A212JVB9</accession>
<organism evidence="1">
    <name type="scientific">uncultured Eubacteriales bacterium</name>
    <dbReference type="NCBI Taxonomy" id="172733"/>
    <lineage>
        <taxon>Bacteria</taxon>
        <taxon>Bacillati</taxon>
        <taxon>Bacillota</taxon>
        <taxon>Clostridia</taxon>
        <taxon>Eubacteriales</taxon>
        <taxon>environmental samples</taxon>
    </lineage>
</organism>
<protein>
    <submittedName>
        <fullName evidence="1">Uncharacterized protein</fullName>
    </submittedName>
</protein>
<gene>
    <name evidence="1" type="ORF">KL86CLO1_11774</name>
</gene>
<name>A0A212JVB9_9FIRM</name>
<dbReference type="EMBL" id="FLUN01000001">
    <property type="protein sequence ID" value="SBW03400.1"/>
    <property type="molecule type" value="Genomic_DNA"/>
</dbReference>
<dbReference type="AlphaFoldDB" id="A0A212JVB9"/>
<evidence type="ECO:0000313" key="1">
    <source>
        <dbReference type="EMBL" id="SBW03400.1"/>
    </source>
</evidence>
<reference evidence="1" key="1">
    <citation type="submission" date="2016-04" db="EMBL/GenBank/DDBJ databases">
        <authorList>
            <person name="Evans L.H."/>
            <person name="Alamgir A."/>
            <person name="Owens N."/>
            <person name="Weber N.D."/>
            <person name="Virtaneva K."/>
            <person name="Barbian K."/>
            <person name="Babar A."/>
            <person name="Rosenke K."/>
        </authorList>
    </citation>
    <scope>NUCLEOTIDE SEQUENCE</scope>
    <source>
        <strain evidence="1">86</strain>
    </source>
</reference>
<proteinExistence type="predicted"/>